<dbReference type="EMBL" id="CP003274">
    <property type="protein sequence ID" value="AFL78290.1"/>
    <property type="molecule type" value="Genomic_DNA"/>
</dbReference>
<dbReference type="AlphaFoldDB" id="I3YMS2"/>
<dbReference type="HOGENOM" id="CLU_125324_2_0_10"/>
<evidence type="ECO:0008006" key="4">
    <source>
        <dbReference type="Google" id="ProtNLM"/>
    </source>
</evidence>
<feature type="transmembrane region" description="Helical" evidence="1">
    <location>
        <begin position="65"/>
        <end position="92"/>
    </location>
</feature>
<evidence type="ECO:0000313" key="2">
    <source>
        <dbReference type="EMBL" id="AFL78290.1"/>
    </source>
</evidence>
<feature type="transmembrane region" description="Helical" evidence="1">
    <location>
        <begin position="113"/>
        <end position="131"/>
    </location>
</feature>
<accession>I3YMS2</accession>
<reference evidence="3" key="1">
    <citation type="journal article" date="2013" name="Stand. Genomic Sci.">
        <title>Complete genome sequence of the bile-resistant pigment-producing anaerobe Alistipes finegoldii type strain (AHN2437(T)).</title>
        <authorList>
            <person name="Mavromatis K."/>
            <person name="Stackebrandt E."/>
            <person name="Munk C."/>
            <person name="Lapidus A."/>
            <person name="Nolan M."/>
            <person name="Lucas S."/>
            <person name="Hammon N."/>
            <person name="Deshpande S."/>
            <person name="Cheng J.F."/>
            <person name="Tapia R."/>
            <person name="Goodwin L.A."/>
            <person name="Pitluck S."/>
            <person name="Liolios K."/>
            <person name="Pagani I."/>
            <person name="Ivanova N."/>
            <person name="Mikhailova N."/>
            <person name="Huntemann M."/>
            <person name="Pati A."/>
            <person name="Chen A."/>
            <person name="Palaniappan K."/>
            <person name="Land M."/>
            <person name="Hauser L."/>
            <person name="Rohde M."/>
            <person name="Gronow S."/>
            <person name="Goker M."/>
            <person name="Detter J.C."/>
            <person name="Bristow J."/>
            <person name="Eisen J.A."/>
            <person name="Markowitz V."/>
            <person name="Hugenholtz P."/>
            <person name="Kyrpides N.C."/>
            <person name="Klenk H.P."/>
            <person name="Woyke T."/>
        </authorList>
    </citation>
    <scope>NUCLEOTIDE SEQUENCE</scope>
    <source>
        <strain evidence="3">DSM 17242 / JCM 16770 / AHN 2437 / CCUG 46020 / CIP 107999</strain>
    </source>
</reference>
<keyword evidence="1" id="KW-1133">Transmembrane helix</keyword>
<dbReference type="PATRIC" id="fig|679935.3.peg.1910"/>
<evidence type="ECO:0000313" key="3">
    <source>
        <dbReference type="Proteomes" id="UP000006052"/>
    </source>
</evidence>
<evidence type="ECO:0000256" key="1">
    <source>
        <dbReference type="SAM" id="Phobius"/>
    </source>
</evidence>
<gene>
    <name evidence="2" type="ordered locus">Alfi_1981</name>
</gene>
<dbReference type="eggNOG" id="ENOG50315DF">
    <property type="taxonomic scope" value="Bacteria"/>
</dbReference>
<dbReference type="RefSeq" id="WP_009596503.1">
    <property type="nucleotide sequence ID" value="NC_018011.1"/>
</dbReference>
<keyword evidence="1" id="KW-0812">Transmembrane</keyword>
<organism evidence="2 3">
    <name type="scientific">Alistipes finegoldii (strain DSM 17242 / JCM 16770 / CCUG 46020 / CIP 107999 / KCTC 15236 / AHN 2437)</name>
    <dbReference type="NCBI Taxonomy" id="679935"/>
    <lineage>
        <taxon>Bacteria</taxon>
        <taxon>Pseudomonadati</taxon>
        <taxon>Bacteroidota</taxon>
        <taxon>Bacteroidia</taxon>
        <taxon>Bacteroidales</taxon>
        <taxon>Rikenellaceae</taxon>
        <taxon>Alistipes</taxon>
    </lineage>
</organism>
<sequence length="172" mass="18977">MHRTLPYISLFVVTVLLQVFLFDNLSISIYLNPLVYVAFVALLPLDTPPVVLLASGLAMGVTMDFAMGAAGVNTIATLLVAFVRPALLRTLYTRDDLREGGVPCAGRLGRRVFLNYLIVLVLLHHAVFFSLEALSWMHLVRTLVRIVVSGAVSVAFIWIIARIFTAKLPVRV</sequence>
<proteinExistence type="predicted"/>
<dbReference type="STRING" id="679935.Alfi_1981"/>
<protein>
    <recommendedName>
        <fullName evidence="4">Rod shape-determining protein MreD</fullName>
    </recommendedName>
</protein>
<feature type="transmembrane region" description="Helical" evidence="1">
    <location>
        <begin position="6"/>
        <end position="22"/>
    </location>
</feature>
<dbReference type="Proteomes" id="UP000006052">
    <property type="component" value="Chromosome"/>
</dbReference>
<dbReference type="KEGG" id="afd:Alfi_1981"/>
<feature type="transmembrane region" description="Helical" evidence="1">
    <location>
        <begin position="34"/>
        <end position="59"/>
    </location>
</feature>
<feature type="transmembrane region" description="Helical" evidence="1">
    <location>
        <begin position="143"/>
        <end position="164"/>
    </location>
</feature>
<keyword evidence="1" id="KW-0472">Membrane</keyword>
<name>I3YMS2_ALIFI</name>